<dbReference type="EMBL" id="LAHD01000023">
    <property type="protein sequence ID" value="PHK04666.1"/>
    <property type="molecule type" value="Genomic_DNA"/>
</dbReference>
<dbReference type="InterPro" id="IPR007460">
    <property type="entry name" value="BrnT_toxin"/>
</dbReference>
<dbReference type="RefSeq" id="WP_099068125.1">
    <property type="nucleotide sequence ID" value="NZ_LAHD01000023.1"/>
</dbReference>
<proteinExistence type="predicted"/>
<evidence type="ECO:0000313" key="2">
    <source>
        <dbReference type="Proteomes" id="UP000222310"/>
    </source>
</evidence>
<dbReference type="Proteomes" id="UP000222310">
    <property type="component" value="Unassembled WGS sequence"/>
</dbReference>
<accession>A0A9Q6ELS1</accession>
<dbReference type="GeneID" id="57096182"/>
<evidence type="ECO:0008006" key="3">
    <source>
        <dbReference type="Google" id="ProtNLM"/>
    </source>
</evidence>
<sequence>MLEEVNGFDWDEGNSAKCWNRVSKEEIEYLFQQPDILIAPDIQHSENEDRYLAIGISSREKYIFVAFTFRNKQDQILIRPISARYMRDKEVQRYGQRFPKT</sequence>
<evidence type="ECO:0000313" key="1">
    <source>
        <dbReference type="EMBL" id="PHK04666.1"/>
    </source>
</evidence>
<comment type="caution">
    <text evidence="1">The sequence shown here is derived from an EMBL/GenBank/DDBJ whole genome shotgun (WGS) entry which is preliminary data.</text>
</comment>
<dbReference type="InterPro" id="IPR038573">
    <property type="entry name" value="BrnT_sf"/>
</dbReference>
<protein>
    <recommendedName>
        <fullName evidence="3">BrnT family toxin</fullName>
    </recommendedName>
</protein>
<dbReference type="AlphaFoldDB" id="A0A9Q6ELS1"/>
<dbReference type="Pfam" id="PF04365">
    <property type="entry name" value="BrnT_toxin"/>
    <property type="match status" value="1"/>
</dbReference>
<gene>
    <name evidence="1" type="ORF">VF08_10590</name>
</gene>
<reference evidence="1 2" key="1">
    <citation type="submission" date="2015-02" db="EMBL/GenBank/DDBJ databases">
        <title>Nostoc linckia genome annotation.</title>
        <authorList>
            <person name="Zhou Z."/>
        </authorList>
    </citation>
    <scope>NUCLEOTIDE SEQUENCE [LARGE SCALE GENOMIC DNA]</scope>
    <source>
        <strain evidence="2">z8</strain>
    </source>
</reference>
<name>A0A9Q6ELS1_NOSLI</name>
<dbReference type="Gene3D" id="3.10.450.530">
    <property type="entry name" value="Ribonuclease toxin, BrnT, of type II toxin-antitoxin system"/>
    <property type="match status" value="1"/>
</dbReference>
<organism evidence="1 2">
    <name type="scientific">Nostoc linckia z8</name>
    <dbReference type="NCBI Taxonomy" id="1628746"/>
    <lineage>
        <taxon>Bacteria</taxon>
        <taxon>Bacillati</taxon>
        <taxon>Cyanobacteriota</taxon>
        <taxon>Cyanophyceae</taxon>
        <taxon>Nostocales</taxon>
        <taxon>Nostocaceae</taxon>
        <taxon>Nostoc</taxon>
    </lineage>
</organism>